<name>A0A2P2N1J4_RHIMU</name>
<proteinExistence type="predicted"/>
<dbReference type="AlphaFoldDB" id="A0A2P2N1J4"/>
<organism evidence="1">
    <name type="scientific">Rhizophora mucronata</name>
    <name type="common">Asiatic mangrove</name>
    <dbReference type="NCBI Taxonomy" id="61149"/>
    <lineage>
        <taxon>Eukaryota</taxon>
        <taxon>Viridiplantae</taxon>
        <taxon>Streptophyta</taxon>
        <taxon>Embryophyta</taxon>
        <taxon>Tracheophyta</taxon>
        <taxon>Spermatophyta</taxon>
        <taxon>Magnoliopsida</taxon>
        <taxon>eudicotyledons</taxon>
        <taxon>Gunneridae</taxon>
        <taxon>Pentapetalae</taxon>
        <taxon>rosids</taxon>
        <taxon>fabids</taxon>
        <taxon>Malpighiales</taxon>
        <taxon>Rhizophoraceae</taxon>
        <taxon>Rhizophora</taxon>
    </lineage>
</organism>
<dbReference type="EMBL" id="GGEC01055869">
    <property type="protein sequence ID" value="MBX36353.1"/>
    <property type="molecule type" value="Transcribed_RNA"/>
</dbReference>
<accession>A0A2P2N1J4</accession>
<evidence type="ECO:0000313" key="1">
    <source>
        <dbReference type="EMBL" id="MBX36353.1"/>
    </source>
</evidence>
<sequence length="38" mass="4522">MCMHDCILVACISRPLHFSFYDINAETLWSWKLILHLT</sequence>
<reference evidence="1" key="1">
    <citation type="submission" date="2018-02" db="EMBL/GenBank/DDBJ databases">
        <title>Rhizophora mucronata_Transcriptome.</title>
        <authorList>
            <person name="Meera S.P."/>
            <person name="Sreeshan A."/>
            <person name="Augustine A."/>
        </authorList>
    </citation>
    <scope>NUCLEOTIDE SEQUENCE</scope>
    <source>
        <tissue evidence="1">Leaf</tissue>
    </source>
</reference>
<protein>
    <submittedName>
        <fullName evidence="1">Uncharacterized protein</fullName>
    </submittedName>
</protein>